<proteinExistence type="evidence at transcript level"/>
<feature type="domain" description="PI31 proteasome regulator N-terminal" evidence="14">
    <location>
        <begin position="13"/>
        <end position="148"/>
    </location>
</feature>
<keyword evidence="10" id="KW-0007">Acetylation</keyword>
<dbReference type="RefSeq" id="NP_001279092.1">
    <property type="nucleotide sequence ID" value="NM_001292163.1"/>
</dbReference>
<feature type="region of interest" description="Disordered" evidence="12">
    <location>
        <begin position="144"/>
        <end position="172"/>
    </location>
</feature>
<feature type="domain" description="PI31 proteasome regulator C-terminal" evidence="13">
    <location>
        <begin position="178"/>
        <end position="248"/>
    </location>
</feature>
<evidence type="ECO:0000256" key="12">
    <source>
        <dbReference type="SAM" id="MobiDB-lite"/>
    </source>
</evidence>
<dbReference type="GO" id="GO:0000502">
    <property type="term" value="C:proteasome complex"/>
    <property type="evidence" value="ECO:0007669"/>
    <property type="project" value="UniProtKB-KW"/>
</dbReference>
<dbReference type="AlphaFoldDB" id="K4FY61"/>
<dbReference type="GO" id="GO:0005783">
    <property type="term" value="C:endoplasmic reticulum"/>
    <property type="evidence" value="ECO:0007669"/>
    <property type="project" value="UniProtKB-SubCell"/>
</dbReference>
<dbReference type="InterPro" id="IPR013886">
    <property type="entry name" value="PI31_Prot_C"/>
</dbReference>
<dbReference type="GO" id="GO:0004866">
    <property type="term" value="F:endopeptidase inhibitor activity"/>
    <property type="evidence" value="ECO:0007669"/>
    <property type="project" value="InterPro"/>
</dbReference>
<organism evidence="15">
    <name type="scientific">Callorhinchus milii</name>
    <name type="common">Ghost shark</name>
    <dbReference type="NCBI Taxonomy" id="7868"/>
    <lineage>
        <taxon>Eukaryota</taxon>
        <taxon>Metazoa</taxon>
        <taxon>Chordata</taxon>
        <taxon>Craniata</taxon>
        <taxon>Vertebrata</taxon>
        <taxon>Chondrichthyes</taxon>
        <taxon>Holocephali</taxon>
        <taxon>Chimaeriformes</taxon>
        <taxon>Callorhinchidae</taxon>
        <taxon>Callorhinchus</taxon>
    </lineage>
</organism>
<keyword evidence="9 15" id="KW-0647">Proteasome</keyword>
<protein>
    <recommendedName>
        <fullName evidence="4">Proteasome inhibitor PI31 subunit</fullName>
    </recommendedName>
</protein>
<keyword evidence="7" id="KW-0597">Phosphoprotein</keyword>
<dbReference type="InterPro" id="IPR021625">
    <property type="entry name" value="PI31_Prot_N"/>
</dbReference>
<evidence type="ECO:0000259" key="13">
    <source>
        <dbReference type="Pfam" id="PF08577"/>
    </source>
</evidence>
<dbReference type="Gene3D" id="3.40.1000.30">
    <property type="match status" value="1"/>
</dbReference>
<evidence type="ECO:0000256" key="7">
    <source>
        <dbReference type="ARBA" id="ARBA00022553"/>
    </source>
</evidence>
<comment type="function">
    <text evidence="11">Plays an important role in control of proteasome function. Inhibits the hydrolysis of protein and peptide substrates by the 20S proteasome. Also inhibits the activation of the proteasome by the proteasome regulatory proteins PA700 and PA28.</text>
</comment>
<evidence type="ECO:0000256" key="4">
    <source>
        <dbReference type="ARBA" id="ARBA00015575"/>
    </source>
</evidence>
<dbReference type="OrthoDB" id="68090at2759"/>
<feature type="compositionally biased region" description="Basic and acidic residues" evidence="12">
    <location>
        <begin position="250"/>
        <end position="260"/>
    </location>
</feature>
<dbReference type="PANTHER" id="PTHR13266:SF1">
    <property type="entry name" value="PROTEASOME INHIBITOR PI31 SUBUNIT"/>
    <property type="match status" value="1"/>
</dbReference>
<dbReference type="PANTHER" id="PTHR13266">
    <property type="entry name" value="PROTEASOME INHIBITOR"/>
    <property type="match status" value="1"/>
</dbReference>
<evidence type="ECO:0000256" key="10">
    <source>
        <dbReference type="ARBA" id="ARBA00022990"/>
    </source>
</evidence>
<feature type="region of interest" description="Disordered" evidence="12">
    <location>
        <begin position="221"/>
        <end position="271"/>
    </location>
</feature>
<dbReference type="EMBL" id="JX052754">
    <property type="protein sequence ID" value="AFK10982.1"/>
    <property type="molecule type" value="mRNA"/>
</dbReference>
<dbReference type="CTD" id="9491"/>
<keyword evidence="5" id="KW-0488">Methylation</keyword>
<dbReference type="GO" id="GO:0070628">
    <property type="term" value="F:proteasome binding"/>
    <property type="evidence" value="ECO:0007669"/>
    <property type="project" value="InterPro"/>
</dbReference>
<evidence type="ECO:0000256" key="3">
    <source>
        <dbReference type="ARBA" id="ARBA00006405"/>
    </source>
</evidence>
<evidence type="ECO:0000256" key="9">
    <source>
        <dbReference type="ARBA" id="ARBA00022942"/>
    </source>
</evidence>
<dbReference type="Pfam" id="PF11566">
    <property type="entry name" value="PI31_Prot_N"/>
    <property type="match status" value="1"/>
</dbReference>
<dbReference type="InterPro" id="IPR045128">
    <property type="entry name" value="PI31-like"/>
</dbReference>
<dbReference type="GO" id="GO:0043161">
    <property type="term" value="P:proteasome-mediated ubiquitin-dependent protein catabolic process"/>
    <property type="evidence" value="ECO:0007669"/>
    <property type="project" value="InterPro"/>
</dbReference>
<dbReference type="FunFam" id="3.40.1000.30:FF:000002">
    <property type="entry name" value="Proteasome inhibitor PI31 subunit"/>
    <property type="match status" value="1"/>
</dbReference>
<reference evidence="15" key="1">
    <citation type="journal article" date="2012" name="PLoS ONE">
        <title>Sequencing and Analysis of Full-Length cDNAs, 5'-ESTs and 3'-ESTs from a Cartilaginous Fish, the Elephant Shark (Callorhinchus milii).</title>
        <authorList>
            <person name="Tan Y.Y."/>
            <person name="Kodzius R."/>
            <person name="Tay B.H."/>
            <person name="Tay A."/>
            <person name="Brenner S."/>
            <person name="Venkatesh B."/>
        </authorList>
    </citation>
    <scope>NUCLEOTIDE SEQUENCE</scope>
    <source>
        <tissue evidence="15">Intestine</tissue>
    </source>
</reference>
<evidence type="ECO:0000256" key="1">
    <source>
        <dbReference type="ARBA" id="ARBA00004240"/>
    </source>
</evidence>
<evidence type="ECO:0000256" key="2">
    <source>
        <dbReference type="ARBA" id="ARBA00004496"/>
    </source>
</evidence>
<dbReference type="Pfam" id="PF08577">
    <property type="entry name" value="PI31_Prot_C"/>
    <property type="match status" value="1"/>
</dbReference>
<dbReference type="KEGG" id="cmk:103172112"/>
<keyword evidence="6" id="KW-0963">Cytoplasm</keyword>
<accession>K4FY61</accession>
<evidence type="ECO:0000256" key="6">
    <source>
        <dbReference type="ARBA" id="ARBA00022490"/>
    </source>
</evidence>
<evidence type="ECO:0000256" key="5">
    <source>
        <dbReference type="ARBA" id="ARBA00022481"/>
    </source>
</evidence>
<evidence type="ECO:0000256" key="8">
    <source>
        <dbReference type="ARBA" id="ARBA00022824"/>
    </source>
</evidence>
<name>K4FY61_CALMI</name>
<comment type="similarity">
    <text evidence="3">Belongs to the proteasome inhibitor PI31 family.</text>
</comment>
<keyword evidence="8" id="KW-0256">Endoplasmic reticulum</keyword>
<comment type="subcellular location">
    <subcellularLocation>
        <location evidence="2">Cytoplasm</location>
    </subcellularLocation>
    <subcellularLocation>
        <location evidence="1">Endoplasmic reticulum</location>
    </subcellularLocation>
</comment>
<feature type="compositionally biased region" description="Polar residues" evidence="12">
    <location>
        <begin position="156"/>
        <end position="170"/>
    </location>
</feature>
<evidence type="ECO:0000313" key="15">
    <source>
        <dbReference type="EMBL" id="AFK10982.1"/>
    </source>
</evidence>
<evidence type="ECO:0000256" key="11">
    <source>
        <dbReference type="ARBA" id="ARBA00024805"/>
    </source>
</evidence>
<dbReference type="GeneID" id="103172112"/>
<evidence type="ECO:0000259" key="14">
    <source>
        <dbReference type="Pfam" id="PF11566"/>
    </source>
</evidence>
<sequence>MAGLELLYCSVSRDVVSAGDALVCFVHWELVQAGFRCLGGGDQPGAVEEKKKELLPAGWNANQEVYTLRYQSNDNQKDLLLKAVKVDSSLLINVMNPHFEQVVDLTVNLGDFIREEHLHEFDRVFKNEGQLRARIESGIIVPLVGGTNPKSKEGTQKGTKPSTSHPNTNPLYVRPRLPQGQPQWTDPMLPFATGGEDLDPFGNRRGGMIVDPLRSGFPRLGFDPSAGIPGQLPPGSVPPGARFDPFGPVEPDRSRPDPDHLPPPGYDDLFM</sequence>